<sequence length="208" mass="23564">MWAAAVGMQAENPSARGLILATCRGKKHTRPRKDAVTYFFDRCICNLFLFLFSFRPRPCRCGTSSLKNLSSPYFLHIALGPFSFPNPDLVIVLLQLNQPTVTQALPRISVPSACVQYHRNLVDLDRQRGDGSLSSCLVASFLRDLNFGSRNSCQCWHLQPHDWPHDRDSGLLAVLVGGYDYQKRLEDEWCSWDRDGGPLLQRDMNGTF</sequence>
<dbReference type="Proteomes" id="UP001360953">
    <property type="component" value="Unassembled WGS sequence"/>
</dbReference>
<proteinExistence type="predicted"/>
<reference evidence="1 2" key="1">
    <citation type="submission" date="2024-04" db="EMBL/GenBank/DDBJ databases">
        <title>Phyllosticta paracitricarpa is synonymous to the EU quarantine fungus P. citricarpa based on phylogenomic analyses.</title>
        <authorList>
            <consortium name="Lawrence Berkeley National Laboratory"/>
            <person name="Van ingen-buijs V.A."/>
            <person name="Van westerhoven A.C."/>
            <person name="Haridas S."/>
            <person name="Skiadas P."/>
            <person name="Martin F."/>
            <person name="Groenewald J.Z."/>
            <person name="Crous P.W."/>
            <person name="Seidl M.F."/>
        </authorList>
    </citation>
    <scope>NUCLEOTIDE SEQUENCE [LARGE SCALE GENOMIC DNA]</scope>
    <source>
        <strain evidence="1 2">CPC 17464</strain>
    </source>
</reference>
<name>A0ABR1LF64_9PEZI</name>
<accession>A0ABR1LF64</accession>
<gene>
    <name evidence="1" type="ORF">J3D65DRAFT_459573</name>
</gene>
<comment type="caution">
    <text evidence="1">The sequence shown here is derived from an EMBL/GenBank/DDBJ whole genome shotgun (WGS) entry which is preliminary data.</text>
</comment>
<organism evidence="1 2">
    <name type="scientific">Phyllosticta citribraziliensis</name>
    <dbReference type="NCBI Taxonomy" id="989973"/>
    <lineage>
        <taxon>Eukaryota</taxon>
        <taxon>Fungi</taxon>
        <taxon>Dikarya</taxon>
        <taxon>Ascomycota</taxon>
        <taxon>Pezizomycotina</taxon>
        <taxon>Dothideomycetes</taxon>
        <taxon>Dothideomycetes incertae sedis</taxon>
        <taxon>Botryosphaeriales</taxon>
        <taxon>Phyllostictaceae</taxon>
        <taxon>Phyllosticta</taxon>
    </lineage>
</organism>
<dbReference type="RefSeq" id="XP_066652895.1">
    <property type="nucleotide sequence ID" value="XM_066796421.1"/>
</dbReference>
<dbReference type="GeneID" id="92029327"/>
<keyword evidence="2" id="KW-1185">Reference proteome</keyword>
<dbReference type="EMBL" id="JBBPEH010000009">
    <property type="protein sequence ID" value="KAK7533856.1"/>
    <property type="molecule type" value="Genomic_DNA"/>
</dbReference>
<evidence type="ECO:0000313" key="2">
    <source>
        <dbReference type="Proteomes" id="UP001360953"/>
    </source>
</evidence>
<protein>
    <submittedName>
        <fullName evidence="1">Uncharacterized protein</fullName>
    </submittedName>
</protein>
<evidence type="ECO:0000313" key="1">
    <source>
        <dbReference type="EMBL" id="KAK7533856.1"/>
    </source>
</evidence>